<feature type="active site" description="Proton donor/acceptor" evidence="11">
    <location>
        <position position="392"/>
    </location>
</feature>
<evidence type="ECO:0000256" key="12">
    <source>
        <dbReference type="SAM" id="SignalP"/>
    </source>
</evidence>
<dbReference type="PRINTS" id="PR00765">
    <property type="entry name" value="CRBOXYPTASEA"/>
</dbReference>
<evidence type="ECO:0000256" key="4">
    <source>
        <dbReference type="ARBA" id="ARBA00022670"/>
    </source>
</evidence>
<dbReference type="Proteomes" id="UP000826234">
    <property type="component" value="Unassembled WGS sequence"/>
</dbReference>
<keyword evidence="9" id="KW-0482">Metalloprotease</keyword>
<feature type="active site" description="Proton donor/acceptor" evidence="11">
    <location>
        <position position="789"/>
    </location>
</feature>
<keyword evidence="7" id="KW-0378">Hydrolase</keyword>
<keyword evidence="8" id="KW-0862">Zinc</keyword>
<feature type="domain" description="Peptidase M14" evidence="13">
    <location>
        <begin position="525"/>
        <end position="823"/>
    </location>
</feature>
<dbReference type="SMART" id="SM00631">
    <property type="entry name" value="Zn_pept"/>
    <property type="match status" value="2"/>
</dbReference>
<evidence type="ECO:0000259" key="13">
    <source>
        <dbReference type="PROSITE" id="PS52035"/>
    </source>
</evidence>
<feature type="chain" id="PRO_5046815475" description="Peptidase M14 domain-containing protein" evidence="12">
    <location>
        <begin position="16"/>
        <end position="828"/>
    </location>
</feature>
<evidence type="ECO:0000313" key="15">
    <source>
        <dbReference type="Proteomes" id="UP000826234"/>
    </source>
</evidence>
<dbReference type="EMBL" id="JAIPUX010001880">
    <property type="protein sequence ID" value="KAH0624062.1"/>
    <property type="molecule type" value="Genomic_DNA"/>
</dbReference>
<proteinExistence type="inferred from homology"/>
<dbReference type="InterPro" id="IPR036990">
    <property type="entry name" value="M14A-like_propep"/>
</dbReference>
<name>A0ABQ7T3J7_PHRPL</name>
<dbReference type="SUPFAM" id="SSF54897">
    <property type="entry name" value="Protease propeptides/inhibitors"/>
    <property type="match status" value="2"/>
</dbReference>
<evidence type="ECO:0000256" key="3">
    <source>
        <dbReference type="ARBA" id="ARBA00022645"/>
    </source>
</evidence>
<dbReference type="Pfam" id="PF02244">
    <property type="entry name" value="Propep_M14"/>
    <property type="match status" value="2"/>
</dbReference>
<keyword evidence="10" id="KW-1015">Disulfide bond</keyword>
<organism evidence="14 15">
    <name type="scientific">Phrynosoma platyrhinos</name>
    <name type="common">Desert horned lizard</name>
    <dbReference type="NCBI Taxonomy" id="52577"/>
    <lineage>
        <taxon>Eukaryota</taxon>
        <taxon>Metazoa</taxon>
        <taxon>Chordata</taxon>
        <taxon>Craniata</taxon>
        <taxon>Vertebrata</taxon>
        <taxon>Euteleostomi</taxon>
        <taxon>Lepidosauria</taxon>
        <taxon>Squamata</taxon>
        <taxon>Bifurcata</taxon>
        <taxon>Unidentata</taxon>
        <taxon>Episquamata</taxon>
        <taxon>Toxicofera</taxon>
        <taxon>Iguania</taxon>
        <taxon>Phrynosomatidae</taxon>
        <taxon>Phrynosomatinae</taxon>
        <taxon>Phrynosoma</taxon>
    </lineage>
</organism>
<accession>A0ABQ7T3J7</accession>
<keyword evidence="6 12" id="KW-0732">Signal</keyword>
<dbReference type="InterPro" id="IPR000834">
    <property type="entry name" value="Peptidase_M14"/>
</dbReference>
<feature type="domain" description="Peptidase M14" evidence="13">
    <location>
        <begin position="118"/>
        <end position="426"/>
    </location>
</feature>
<keyword evidence="5" id="KW-0479">Metal-binding</keyword>
<keyword evidence="4" id="KW-0645">Protease</keyword>
<evidence type="ECO:0000256" key="1">
    <source>
        <dbReference type="ARBA" id="ARBA00001947"/>
    </source>
</evidence>
<comment type="cofactor">
    <cofactor evidence="1">
        <name>Zn(2+)</name>
        <dbReference type="ChEBI" id="CHEBI:29105"/>
    </cofactor>
</comment>
<dbReference type="PROSITE" id="PS00132">
    <property type="entry name" value="CARBOXYPEPT_ZN_1"/>
    <property type="match status" value="2"/>
</dbReference>
<evidence type="ECO:0000256" key="2">
    <source>
        <dbReference type="ARBA" id="ARBA00005988"/>
    </source>
</evidence>
<evidence type="ECO:0000256" key="9">
    <source>
        <dbReference type="ARBA" id="ARBA00023049"/>
    </source>
</evidence>
<dbReference type="InterPro" id="IPR003146">
    <property type="entry name" value="M14A_act_pep"/>
</dbReference>
<dbReference type="Pfam" id="PF00246">
    <property type="entry name" value="Peptidase_M14"/>
    <property type="match status" value="2"/>
</dbReference>
<dbReference type="Gene3D" id="3.40.630.10">
    <property type="entry name" value="Zn peptidases"/>
    <property type="match status" value="2"/>
</dbReference>
<dbReference type="InterPro" id="IPR057246">
    <property type="entry name" value="CARBOXYPEPT_ZN_1"/>
</dbReference>
<dbReference type="SUPFAM" id="SSF53187">
    <property type="entry name" value="Zn-dependent exopeptidases"/>
    <property type="match status" value="2"/>
</dbReference>
<dbReference type="PANTHER" id="PTHR11705:SF65">
    <property type="entry name" value="MAST CELL CARBOXYPEPTIDASE A"/>
    <property type="match status" value="1"/>
</dbReference>
<evidence type="ECO:0000256" key="10">
    <source>
        <dbReference type="ARBA" id="ARBA00023157"/>
    </source>
</evidence>
<comment type="similarity">
    <text evidence="2 11">Belongs to the peptidase M14 family.</text>
</comment>
<dbReference type="PROSITE" id="PS52035">
    <property type="entry name" value="PEPTIDASE_M14"/>
    <property type="match status" value="2"/>
</dbReference>
<evidence type="ECO:0000256" key="11">
    <source>
        <dbReference type="PROSITE-ProRule" id="PRU01379"/>
    </source>
</evidence>
<comment type="caution">
    <text evidence="14">The sequence shown here is derived from an EMBL/GenBank/DDBJ whole genome shotgun (WGS) entry which is preliminary data.</text>
</comment>
<evidence type="ECO:0000313" key="14">
    <source>
        <dbReference type="EMBL" id="KAH0624062.1"/>
    </source>
</evidence>
<feature type="signal peptide" evidence="12">
    <location>
        <begin position="1"/>
        <end position="15"/>
    </location>
</feature>
<keyword evidence="15" id="KW-1185">Reference proteome</keyword>
<dbReference type="PROSITE" id="PS00133">
    <property type="entry name" value="CARBOXYPEPT_ZN_2"/>
    <property type="match status" value="2"/>
</dbReference>
<gene>
    <name evidence="14" type="ORF">JD844_007391</name>
</gene>
<evidence type="ECO:0000256" key="5">
    <source>
        <dbReference type="ARBA" id="ARBA00022723"/>
    </source>
</evidence>
<reference evidence="14 15" key="1">
    <citation type="journal article" date="2022" name="Gigascience">
        <title>A chromosome-level genome assembly and annotation of the desert horned lizard, Phrynosoma platyrhinos, provides insight into chromosomal rearrangements among reptiles.</title>
        <authorList>
            <person name="Koochekian N."/>
            <person name="Ascanio A."/>
            <person name="Farleigh K."/>
            <person name="Card D.C."/>
            <person name="Schield D.R."/>
            <person name="Castoe T.A."/>
            <person name="Jezkova T."/>
        </authorList>
    </citation>
    <scope>NUCLEOTIDE SEQUENCE [LARGE SCALE GENOMIC DNA]</scope>
    <source>
        <strain evidence="14">NK-2021</strain>
    </source>
</reference>
<dbReference type="PANTHER" id="PTHR11705">
    <property type="entry name" value="PROTEASE FAMILY M14 CARBOXYPEPTIDASE A,B"/>
    <property type="match status" value="1"/>
</dbReference>
<evidence type="ECO:0000256" key="6">
    <source>
        <dbReference type="ARBA" id="ARBA00022729"/>
    </source>
</evidence>
<keyword evidence="3" id="KW-0121">Carboxypeptidase</keyword>
<evidence type="ECO:0000256" key="8">
    <source>
        <dbReference type="ARBA" id="ARBA00022833"/>
    </source>
</evidence>
<evidence type="ECO:0000256" key="7">
    <source>
        <dbReference type="ARBA" id="ARBA00022801"/>
    </source>
</evidence>
<dbReference type="Gene3D" id="3.30.70.340">
    <property type="entry name" value="Metallocarboxypeptidase-like"/>
    <property type="match status" value="2"/>
</dbReference>
<protein>
    <recommendedName>
        <fullName evidence="13">Peptidase M14 domain-containing protein</fullName>
    </recommendedName>
</protein>
<dbReference type="InterPro" id="IPR057247">
    <property type="entry name" value="CARBOXYPEPT_ZN_2"/>
</dbReference>
<sequence length="828" mass="94811">MWGLLLLLGATSAFADISIHKFDGEKVFRVTPHNEEQIGTLEYLASNIQIDFWHPDSIAQVKKEMVVDFRVEADKCTEVENLLQQKGLDYEVLIKNLQSVLDGQFDNHVRATGHSYEKYNNWEKIEAWTANIANENPTLVSRSQIGTTFEGRPMHLLKVGKPGVNKKAIFMDCGFHAREWISPAFCQWFVRQAVRTYGKETIMTQLLDNLDFYVLPVLNIDGYVYTWTKNRMWRKTRSVNPNSSCIALGASKRPCDDTYCGSAPESEKETKALADFIRQNLSTIKAYLTIHSYSQLLLYPYSYTYDVTKDNVELKNKAAVLISTIGNNQFANMIVMLLGQKNRLAKATIQELATVHGTKYTYGPGATTIYPAAGGSDDWAYDQGIKYSFTFELRDTGRYGFALPESQIKPTCEETLVAVKYIASYVLEHLEKVFRVKLQNENQVTFLKDMASKIQLDFWHPDSVHHIAVGTDVDFRVTSDQTSYVQTMLERNRIHYEILFHDLQEEIEKQFDRGIHFHKKHSYTRYNDWEKIVAWTQRMAKIYPKLISRIEIGKTYEERTMYLLKVGKESGRKKAIFMDCGIHAREWISPAFCQWFVKQAARGYGKDKVMTKLLDNLNFYVLPVFNIDGYAWTWEKGGDRMWRKNRANTSISECIGVDLNRNFKAAWGSDIQPFLHEPCGPVYCGPSAESEPETKAVATFIRDHISIIKGYISVHSYSQLLLFPYGYTNKQAPNHDALNELAKGAVDALSSLYNTKYEYGPIATTIYPCSGSTVDWAYDEGIKYSYTFELRDHGQHGFLLPESKIKPTCKETVLAVQYIANHILASVT</sequence>